<dbReference type="RefSeq" id="WP_026420316.1">
    <property type="nucleotide sequence ID" value="NZ_AUBJ02000001.1"/>
</dbReference>
<accession>A0ABT1JDV3</accession>
<feature type="transmembrane region" description="Helical" evidence="1">
    <location>
        <begin position="149"/>
        <end position="171"/>
    </location>
</feature>
<feature type="transmembrane region" description="Helical" evidence="1">
    <location>
        <begin position="239"/>
        <end position="260"/>
    </location>
</feature>
<dbReference type="PANTHER" id="PTHR37305:SF1">
    <property type="entry name" value="MEMBRANE PROTEIN"/>
    <property type="match status" value="1"/>
</dbReference>
<dbReference type="Proteomes" id="UP000791080">
    <property type="component" value="Unassembled WGS sequence"/>
</dbReference>
<feature type="transmembrane region" description="Helical" evidence="1">
    <location>
        <begin position="102"/>
        <end position="129"/>
    </location>
</feature>
<gene>
    <name evidence="2" type="ORF">G443_000950</name>
</gene>
<comment type="caution">
    <text evidence="2">The sequence shown here is derived from an EMBL/GenBank/DDBJ whole genome shotgun (WGS) entry which is preliminary data.</text>
</comment>
<feature type="transmembrane region" description="Helical" evidence="1">
    <location>
        <begin position="178"/>
        <end position="198"/>
    </location>
</feature>
<organism evidence="2 3">
    <name type="scientific">Actinoalloteichus caeruleus DSM 43889</name>
    <dbReference type="NCBI Taxonomy" id="1120930"/>
    <lineage>
        <taxon>Bacteria</taxon>
        <taxon>Bacillati</taxon>
        <taxon>Actinomycetota</taxon>
        <taxon>Actinomycetes</taxon>
        <taxon>Pseudonocardiales</taxon>
        <taxon>Pseudonocardiaceae</taxon>
        <taxon>Actinoalloteichus</taxon>
        <taxon>Actinoalloteichus cyanogriseus</taxon>
    </lineage>
</organism>
<keyword evidence="3" id="KW-1185">Reference proteome</keyword>
<dbReference type="EMBL" id="AUBJ02000001">
    <property type="protein sequence ID" value="MCP2330680.1"/>
    <property type="molecule type" value="Genomic_DNA"/>
</dbReference>
<proteinExistence type="predicted"/>
<evidence type="ECO:0000256" key="1">
    <source>
        <dbReference type="SAM" id="Phobius"/>
    </source>
</evidence>
<dbReference type="PANTHER" id="PTHR37305">
    <property type="entry name" value="INTEGRAL MEMBRANE PROTEIN-RELATED"/>
    <property type="match status" value="1"/>
</dbReference>
<sequence>MNRLISAEATRLLSSRLWLGALIGALVCGGALIGGLTLLGPENFDPPMPGLDTEEGVRGLLGMLSFTVFVPAALGTLAVTSEYRHRTISFTFLFEPRRWRVLVAKLITFAVAGLCYGAIVAGTAGAALYGGAAARDITLGLPGATVAELLVRVALAMAAFMVIGVGFGALIRNQIAALAAVVGYLYMVELVLLAVPGINAAYPYLPGGATASLTGFTYLADAIAEQTSGSSSTLLSAPLGALVLAGYAIVAAALAVAVPLRRDVT</sequence>
<feature type="transmembrane region" description="Helical" evidence="1">
    <location>
        <begin position="60"/>
        <end position="81"/>
    </location>
</feature>
<evidence type="ECO:0000313" key="3">
    <source>
        <dbReference type="Proteomes" id="UP000791080"/>
    </source>
</evidence>
<feature type="transmembrane region" description="Helical" evidence="1">
    <location>
        <begin position="21"/>
        <end position="40"/>
    </location>
</feature>
<reference evidence="2 3" key="2">
    <citation type="submission" date="2022-06" db="EMBL/GenBank/DDBJ databases">
        <title>Genomic Encyclopedia of Type Strains, Phase I: the one thousand microbial genomes (KMG-I) project.</title>
        <authorList>
            <person name="Kyrpides N."/>
        </authorList>
    </citation>
    <scope>NUCLEOTIDE SEQUENCE [LARGE SCALE GENOMIC DNA]</scope>
    <source>
        <strain evidence="2 3">DSM 43889</strain>
    </source>
</reference>
<reference evidence="2 3" key="1">
    <citation type="submission" date="2013-07" db="EMBL/GenBank/DDBJ databases">
        <authorList>
            <consortium name="DOE Joint Genome Institute"/>
            <person name="Reeve W."/>
            <person name="Huntemann M."/>
            <person name="Han J."/>
            <person name="Chen A."/>
            <person name="Kyrpides N."/>
            <person name="Mavromatis K."/>
            <person name="Markowitz V."/>
            <person name="Palaniappan K."/>
            <person name="Ivanova N."/>
            <person name="Schaumberg A."/>
            <person name="Pati A."/>
            <person name="Liolios K."/>
            <person name="Nordberg H.P."/>
            <person name="Cantor M.N."/>
            <person name="Hua S.X."/>
            <person name="Woyke T."/>
        </authorList>
    </citation>
    <scope>NUCLEOTIDE SEQUENCE [LARGE SCALE GENOMIC DNA]</scope>
    <source>
        <strain evidence="2 3">DSM 43889</strain>
    </source>
</reference>
<protein>
    <submittedName>
        <fullName evidence="2">ABC-type transport system involved in multi-copper enzyme maturation, permease component</fullName>
    </submittedName>
</protein>
<keyword evidence="1" id="KW-1133">Transmembrane helix</keyword>
<keyword evidence="1" id="KW-0812">Transmembrane</keyword>
<name>A0ABT1JDV3_ACTCY</name>
<keyword evidence="1" id="KW-0472">Membrane</keyword>
<evidence type="ECO:0000313" key="2">
    <source>
        <dbReference type="EMBL" id="MCP2330680.1"/>
    </source>
</evidence>